<evidence type="ECO:0000256" key="4">
    <source>
        <dbReference type="ARBA" id="ARBA00022723"/>
    </source>
</evidence>
<comment type="similarity">
    <text evidence="2">Belongs to the AOR/FOR family.</text>
</comment>
<dbReference type="InterPro" id="IPR051919">
    <property type="entry name" value="W-dependent_AOR"/>
</dbReference>
<sequence>MGRLLRIDTKKRTFAFSDMGAYAGLGGRALTSRLILEEVPALSHPLGASNKLVAAAGILTGTAAANSGRISLGAKSPLTGGIKESNSGGLFSQKMAKLGIQAMIFEDKPEDGAAPVVVVVKADGVSIVEAPELAGLGTYATSEKLLAAYGSRAAVMLIGPAGETCRMAASVQFTDPKGRPARAAGRGGLGAVMGSKKIKAVVVDDTGAPGVPVADKEAFKAANKRWVEILGSHPVTSQGLPGFGTSILVNIINEAGALPTKNFRFGRFDQAADISGEKMVELMNARGGKPKEGCHPGCVIQCSQTFVDDKGAYLSSGLEYETVWAFGANCLINDVDDIARMDHACDDLGLDTIDMGNAVAVAMDGGIIPWGDSKAALTLLRRVGDPKDALGQIMGNGAKFAGQAFGVSRVAEVKGQALPAYDPRAVKGVGVTYATTPMGADHTAGYAVCQNILKCGGDVNPMTKAGQVELSKNLQIATAAIDAAGFCLFVAFAVLDTADAVQVMCDQIAAVTGKPFAPEDFLALGVNTLKDELAFNAKAGFTKEHDQLPEFFAEPLAPHNATWDFTPEELQGAKVS</sequence>
<dbReference type="EMBL" id="LNQE01000151">
    <property type="protein sequence ID" value="KUG28942.1"/>
    <property type="molecule type" value="Genomic_DNA"/>
</dbReference>
<evidence type="ECO:0000256" key="2">
    <source>
        <dbReference type="ARBA" id="ARBA00011032"/>
    </source>
</evidence>
<reference evidence="10" key="1">
    <citation type="journal article" date="2015" name="Proc. Natl. Acad. Sci. U.S.A.">
        <title>Networks of energetic and metabolic interactions define dynamics in microbial communities.</title>
        <authorList>
            <person name="Embree M."/>
            <person name="Liu J.K."/>
            <person name="Al-Bassam M.M."/>
            <person name="Zengler K."/>
        </authorList>
    </citation>
    <scope>NUCLEOTIDE SEQUENCE</scope>
</reference>
<dbReference type="InterPro" id="IPR013985">
    <property type="entry name" value="Ald_Fedxn_OxRdtase_dom3"/>
</dbReference>
<dbReference type="PANTHER" id="PTHR30038">
    <property type="entry name" value="ALDEHYDE FERREDOXIN OXIDOREDUCTASE"/>
    <property type="match status" value="1"/>
</dbReference>
<dbReference type="PANTHER" id="PTHR30038:SF0">
    <property type="entry name" value="TUNGSTEN-CONTAINING ALDEHYDE FERREDOXIN OXIDOREDUCTASE"/>
    <property type="match status" value="1"/>
</dbReference>
<evidence type="ECO:0000256" key="3">
    <source>
        <dbReference type="ARBA" id="ARBA00022485"/>
    </source>
</evidence>
<comment type="caution">
    <text evidence="10">The sequence shown here is derived from an EMBL/GenBank/DDBJ whole genome shotgun (WGS) entry which is preliminary data.</text>
</comment>
<keyword evidence="5 10" id="KW-0560">Oxidoreductase</keyword>
<dbReference type="SMART" id="SM00790">
    <property type="entry name" value="AFOR_N"/>
    <property type="match status" value="1"/>
</dbReference>
<dbReference type="Pfam" id="PF02730">
    <property type="entry name" value="AFOR_N"/>
    <property type="match status" value="1"/>
</dbReference>
<name>A0A0W8G7E9_9ZZZZ</name>
<comment type="cofactor">
    <cofactor evidence="1">
        <name>[4Fe-4S] cluster</name>
        <dbReference type="ChEBI" id="CHEBI:49883"/>
    </cofactor>
</comment>
<dbReference type="Gene3D" id="3.60.9.10">
    <property type="entry name" value="Aldehyde ferredoxin oxidoreductase, N-terminal domain"/>
    <property type="match status" value="1"/>
</dbReference>
<dbReference type="SUPFAM" id="SSF48310">
    <property type="entry name" value="Aldehyde ferredoxin oxidoreductase, C-terminal domains"/>
    <property type="match status" value="1"/>
</dbReference>
<dbReference type="GO" id="GO:0051539">
    <property type="term" value="F:4 iron, 4 sulfur cluster binding"/>
    <property type="evidence" value="ECO:0007669"/>
    <property type="project" value="UniProtKB-KW"/>
</dbReference>
<dbReference type="InterPro" id="IPR036503">
    <property type="entry name" value="Ald_Fedxn_OxRdtase_N_sf"/>
</dbReference>
<feature type="domain" description="Aldehyde ferredoxin oxidoreductase N-terminal" evidence="9">
    <location>
        <begin position="1"/>
        <end position="207"/>
    </location>
</feature>
<keyword evidence="6" id="KW-0408">Iron</keyword>
<evidence type="ECO:0000313" key="10">
    <source>
        <dbReference type="EMBL" id="KUG28942.1"/>
    </source>
</evidence>
<keyword evidence="7" id="KW-0411">Iron-sulfur</keyword>
<dbReference type="InterPro" id="IPR013983">
    <property type="entry name" value="Ald_Fedxn_OxRdtase_N"/>
</dbReference>
<evidence type="ECO:0000256" key="8">
    <source>
        <dbReference type="ARBA" id="ARBA00049934"/>
    </source>
</evidence>
<dbReference type="InterPro" id="IPR001203">
    <property type="entry name" value="OxRdtase_Ald_Fedxn_C"/>
</dbReference>
<dbReference type="Gene3D" id="1.10.569.10">
    <property type="entry name" value="Aldehyde Ferredoxin Oxidoreductase Protein, subunit A, domain 2"/>
    <property type="match status" value="1"/>
</dbReference>
<proteinExistence type="inferred from homology"/>
<dbReference type="AlphaFoldDB" id="A0A0W8G7E9"/>
<protein>
    <submittedName>
        <fullName evidence="10">Tungsten-containing aldehyde:ferredoxin oxidoreductase</fullName>
        <ecNumber evidence="10">1.2.7.5</ecNumber>
    </submittedName>
</protein>
<evidence type="ECO:0000256" key="6">
    <source>
        <dbReference type="ARBA" id="ARBA00023004"/>
    </source>
</evidence>
<evidence type="ECO:0000256" key="5">
    <source>
        <dbReference type="ARBA" id="ARBA00023002"/>
    </source>
</evidence>
<dbReference type="Pfam" id="PF01314">
    <property type="entry name" value="AFOR_C"/>
    <property type="match status" value="1"/>
</dbReference>
<keyword evidence="3" id="KW-0004">4Fe-4S</keyword>
<dbReference type="InterPro" id="IPR036021">
    <property type="entry name" value="Tungsten_al_ferr_oxy-like_C"/>
</dbReference>
<dbReference type="Gene3D" id="1.10.599.10">
    <property type="entry name" value="Aldehyde Ferredoxin Oxidoreductase Protein, subunit A, domain 3"/>
    <property type="match status" value="1"/>
</dbReference>
<dbReference type="SUPFAM" id="SSF56228">
    <property type="entry name" value="Aldehyde ferredoxin oxidoreductase, N-terminal domain"/>
    <property type="match status" value="1"/>
</dbReference>
<dbReference type="EC" id="1.2.7.5" evidence="10"/>
<evidence type="ECO:0000256" key="1">
    <source>
        <dbReference type="ARBA" id="ARBA00001966"/>
    </source>
</evidence>
<organism evidence="10">
    <name type="scientific">hydrocarbon metagenome</name>
    <dbReference type="NCBI Taxonomy" id="938273"/>
    <lineage>
        <taxon>unclassified sequences</taxon>
        <taxon>metagenomes</taxon>
        <taxon>ecological metagenomes</taxon>
    </lineage>
</organism>
<evidence type="ECO:0000259" key="9">
    <source>
        <dbReference type="SMART" id="SM00790"/>
    </source>
</evidence>
<keyword evidence="4" id="KW-0479">Metal-binding</keyword>
<evidence type="ECO:0000256" key="7">
    <source>
        <dbReference type="ARBA" id="ARBA00023014"/>
    </source>
</evidence>
<gene>
    <name evidence="10" type="ORF">ASZ90_001179</name>
</gene>
<dbReference type="InterPro" id="IPR013984">
    <property type="entry name" value="Ald_Fedxn_OxRdtase_dom2"/>
</dbReference>
<accession>A0A0W8G7E9</accession>
<dbReference type="GO" id="GO:0009055">
    <property type="term" value="F:electron transfer activity"/>
    <property type="evidence" value="ECO:0007669"/>
    <property type="project" value="InterPro"/>
</dbReference>
<comment type="cofactor">
    <cofactor evidence="8">
        <name>tungstopterin</name>
        <dbReference type="ChEBI" id="CHEBI:30402"/>
    </cofactor>
</comment>
<dbReference type="GO" id="GO:0046872">
    <property type="term" value="F:metal ion binding"/>
    <property type="evidence" value="ECO:0007669"/>
    <property type="project" value="UniProtKB-KW"/>
</dbReference>
<dbReference type="GO" id="GO:0033726">
    <property type="term" value="F:aldehyde ferredoxin oxidoreductase activity"/>
    <property type="evidence" value="ECO:0007669"/>
    <property type="project" value="UniProtKB-EC"/>
</dbReference>